<protein>
    <submittedName>
        <fullName evidence="6">LysR family transcriptional regulator</fullName>
    </submittedName>
</protein>
<name>A0A974PVR4_9RHOO</name>
<evidence type="ECO:0000256" key="3">
    <source>
        <dbReference type="ARBA" id="ARBA00023125"/>
    </source>
</evidence>
<dbReference type="GO" id="GO:0003677">
    <property type="term" value="F:DNA binding"/>
    <property type="evidence" value="ECO:0007669"/>
    <property type="project" value="UniProtKB-KW"/>
</dbReference>
<dbReference type="Pfam" id="PF03466">
    <property type="entry name" value="LysR_substrate"/>
    <property type="match status" value="1"/>
</dbReference>
<dbReference type="SUPFAM" id="SSF46785">
    <property type="entry name" value="Winged helix' DNA-binding domain"/>
    <property type="match status" value="1"/>
</dbReference>
<evidence type="ECO:0000256" key="1">
    <source>
        <dbReference type="ARBA" id="ARBA00009437"/>
    </source>
</evidence>
<dbReference type="FunFam" id="1.10.10.10:FF:000001">
    <property type="entry name" value="LysR family transcriptional regulator"/>
    <property type="match status" value="1"/>
</dbReference>
<accession>A0A974PVR4</accession>
<keyword evidence="3" id="KW-0238">DNA-binding</keyword>
<dbReference type="Gene3D" id="3.40.190.290">
    <property type="match status" value="1"/>
</dbReference>
<dbReference type="CDD" id="cd08422">
    <property type="entry name" value="PBP2_CrgA_like"/>
    <property type="match status" value="1"/>
</dbReference>
<dbReference type="InterPro" id="IPR036390">
    <property type="entry name" value="WH_DNA-bd_sf"/>
</dbReference>
<dbReference type="InterPro" id="IPR036388">
    <property type="entry name" value="WH-like_DNA-bd_sf"/>
</dbReference>
<evidence type="ECO:0000313" key="7">
    <source>
        <dbReference type="Proteomes" id="UP000663444"/>
    </source>
</evidence>
<dbReference type="PROSITE" id="PS50931">
    <property type="entry name" value="HTH_LYSR"/>
    <property type="match status" value="1"/>
</dbReference>
<feature type="domain" description="HTH lysR-type" evidence="5">
    <location>
        <begin position="1"/>
        <end position="59"/>
    </location>
</feature>
<keyword evidence="7" id="KW-1185">Reference proteome</keyword>
<evidence type="ECO:0000313" key="6">
    <source>
        <dbReference type="EMBL" id="QRJ62104.1"/>
    </source>
</evidence>
<dbReference type="Pfam" id="PF00126">
    <property type="entry name" value="HTH_1"/>
    <property type="match status" value="1"/>
</dbReference>
<dbReference type="EMBL" id="CP064781">
    <property type="protein sequence ID" value="QRJ62104.1"/>
    <property type="molecule type" value="Genomic_DNA"/>
</dbReference>
<dbReference type="PANTHER" id="PTHR30537:SF5">
    <property type="entry name" value="HTH-TYPE TRANSCRIPTIONAL ACTIVATOR TTDR-RELATED"/>
    <property type="match status" value="1"/>
</dbReference>
<proteinExistence type="inferred from homology"/>
<dbReference type="GO" id="GO:0003700">
    <property type="term" value="F:DNA-binding transcription factor activity"/>
    <property type="evidence" value="ECO:0007669"/>
    <property type="project" value="InterPro"/>
</dbReference>
<evidence type="ECO:0000256" key="4">
    <source>
        <dbReference type="ARBA" id="ARBA00023163"/>
    </source>
</evidence>
<comment type="similarity">
    <text evidence="1">Belongs to the LysR transcriptional regulatory family.</text>
</comment>
<gene>
    <name evidence="6" type="ORF">IWH25_09790</name>
</gene>
<organism evidence="6 7">
    <name type="scientific">Azospira restricta</name>
    <dbReference type="NCBI Taxonomy" id="404405"/>
    <lineage>
        <taxon>Bacteria</taxon>
        <taxon>Pseudomonadati</taxon>
        <taxon>Pseudomonadota</taxon>
        <taxon>Betaproteobacteria</taxon>
        <taxon>Rhodocyclales</taxon>
        <taxon>Rhodocyclaceae</taxon>
        <taxon>Azospira</taxon>
    </lineage>
</organism>
<dbReference type="Proteomes" id="UP000663444">
    <property type="component" value="Chromosome"/>
</dbReference>
<dbReference type="KEGG" id="ares:IWH25_09790"/>
<dbReference type="InterPro" id="IPR000847">
    <property type="entry name" value="LysR_HTH_N"/>
</dbReference>
<dbReference type="RefSeq" id="WP_203385631.1">
    <property type="nucleotide sequence ID" value="NZ_CP064781.1"/>
</dbReference>
<reference evidence="6" key="1">
    <citation type="submission" date="2020-11" db="EMBL/GenBank/DDBJ databases">
        <title>Azospira restricta DSM 18626 genome sequence.</title>
        <authorList>
            <person name="Moe W.M."/>
        </authorList>
    </citation>
    <scope>NUCLEOTIDE SEQUENCE</scope>
    <source>
        <strain evidence="6">DSM 18626</strain>
    </source>
</reference>
<sequence length="306" mass="34049">MNWLPAWHSFVCVVDSGSMAGAARRLGCTRAQVSKQIAELERAFGARLFERSTRRLVLTAAGDVFHQHARHALEAVRGTEIALRNLGEAPRGTLRVSATVSFGRHWIAPLLPEIAAAHPELECELILTDDIVDLVADNIDLALRMTRQPPEDAVARRVVGLRRVICAAPHYLARHGVPETPHDLVRHQCLSYVLRDDKVWSLLDARGNEARVAVSSRIHFNNIECILDAALAGHGVAILPTFMCHRELADGRLRAVLDGYEPNVIFGRDLYACYTPSRVRVPKVKVFLDALARHFQPLPPWERDAG</sequence>
<dbReference type="SUPFAM" id="SSF53850">
    <property type="entry name" value="Periplasmic binding protein-like II"/>
    <property type="match status" value="1"/>
</dbReference>
<keyword evidence="2" id="KW-0805">Transcription regulation</keyword>
<dbReference type="InterPro" id="IPR005119">
    <property type="entry name" value="LysR_subst-bd"/>
</dbReference>
<dbReference type="PANTHER" id="PTHR30537">
    <property type="entry name" value="HTH-TYPE TRANSCRIPTIONAL REGULATOR"/>
    <property type="match status" value="1"/>
</dbReference>
<dbReference type="Gene3D" id="1.10.10.10">
    <property type="entry name" value="Winged helix-like DNA-binding domain superfamily/Winged helix DNA-binding domain"/>
    <property type="match status" value="1"/>
</dbReference>
<dbReference type="InterPro" id="IPR058163">
    <property type="entry name" value="LysR-type_TF_proteobact-type"/>
</dbReference>
<keyword evidence="4" id="KW-0804">Transcription</keyword>
<evidence type="ECO:0000259" key="5">
    <source>
        <dbReference type="PROSITE" id="PS50931"/>
    </source>
</evidence>
<evidence type="ECO:0000256" key="2">
    <source>
        <dbReference type="ARBA" id="ARBA00023015"/>
    </source>
</evidence>
<dbReference type="AlphaFoldDB" id="A0A974PVR4"/>